<name>E9S7A9_RUMAL</name>
<keyword evidence="2" id="KW-1185">Reference proteome</keyword>
<gene>
    <name evidence="1" type="ORF">CUS_6120</name>
</gene>
<dbReference type="EMBL" id="ADKM02000008">
    <property type="protein sequence ID" value="EGC04770.1"/>
    <property type="molecule type" value="Genomic_DNA"/>
</dbReference>
<evidence type="ECO:0000313" key="2">
    <source>
        <dbReference type="Proteomes" id="UP000004259"/>
    </source>
</evidence>
<proteinExistence type="predicted"/>
<protein>
    <submittedName>
        <fullName evidence="1">Conserved domain protein</fullName>
    </submittedName>
</protein>
<sequence length="64" mass="7464">MNIISSPFLNADIIYVYKCLYYSQKKLCDRFGHTAFSYVVIPLTRRKNRGFTEHPNLVVYCSPA</sequence>
<accession>E9S7A9</accession>
<reference evidence="1 2" key="1">
    <citation type="submission" date="2011-02" db="EMBL/GenBank/DDBJ databases">
        <authorList>
            <person name="Nelson K.E."/>
            <person name="Sutton G."/>
            <person name="Torralba M."/>
            <person name="Durkin S."/>
            <person name="Harkins D."/>
            <person name="Montgomery R."/>
            <person name="Ziemer C."/>
            <person name="Klaassens E."/>
            <person name="Ocuiv P."/>
            <person name="Morrison M."/>
        </authorList>
    </citation>
    <scope>NUCLEOTIDE SEQUENCE [LARGE SCALE GENOMIC DNA]</scope>
    <source>
        <strain evidence="1 2">8</strain>
    </source>
</reference>
<dbReference type="AlphaFoldDB" id="E9S7A9"/>
<organism evidence="1 2">
    <name type="scientific">Ruminococcus albus 8</name>
    <dbReference type="NCBI Taxonomy" id="246199"/>
    <lineage>
        <taxon>Bacteria</taxon>
        <taxon>Bacillati</taxon>
        <taxon>Bacillota</taxon>
        <taxon>Clostridia</taxon>
        <taxon>Eubacteriales</taxon>
        <taxon>Oscillospiraceae</taxon>
        <taxon>Ruminococcus</taxon>
    </lineage>
</organism>
<comment type="caution">
    <text evidence="1">The sequence shown here is derived from an EMBL/GenBank/DDBJ whole genome shotgun (WGS) entry which is preliminary data.</text>
</comment>
<evidence type="ECO:0000313" key="1">
    <source>
        <dbReference type="EMBL" id="EGC04770.1"/>
    </source>
</evidence>
<dbReference type="Proteomes" id="UP000004259">
    <property type="component" value="Unassembled WGS sequence"/>
</dbReference>